<keyword evidence="3" id="KW-0812">Transmembrane</keyword>
<evidence type="ECO:0000313" key="5">
    <source>
        <dbReference type="EMBL" id="RVT58287.1"/>
    </source>
</evidence>
<dbReference type="Proteomes" id="UP000288024">
    <property type="component" value="Unassembled WGS sequence"/>
</dbReference>
<feature type="transmembrane region" description="Helical" evidence="3">
    <location>
        <begin position="261"/>
        <end position="282"/>
    </location>
</feature>
<evidence type="ECO:0000256" key="2">
    <source>
        <dbReference type="ARBA" id="ARBA00007362"/>
    </source>
</evidence>
<sequence>MLKGYMYNISSILMMGIGPLIAKFGLQTISASTAAFINACTIIIACYIWGLLLKRPVRFYVSKDMTILSCCNVMGVLLMYVSLSLLSPVQIGFLGRFYTVFAVLLSFFMLKEKISKMEWMLVLVAVGGTFMFIAPKDSGSLSIIGIICAIMYTFFFALCNVLVKQRMEKGVHSNSILFTNSIWTGALLGIYMLISPSGWQITPSGVAFTTIASLMTGFLGTLFLYEALKRIRFSIANIMRASSPVLLAVVSFPFFPVELTPLNIIGAGILLASIMLIGIVDFKGRRVDKGIQ</sequence>
<keyword evidence="3" id="KW-0472">Membrane</keyword>
<feature type="domain" description="EamA" evidence="4">
    <location>
        <begin position="3"/>
        <end position="132"/>
    </location>
</feature>
<evidence type="ECO:0000256" key="1">
    <source>
        <dbReference type="ARBA" id="ARBA00004127"/>
    </source>
</evidence>
<dbReference type="GO" id="GO:0016020">
    <property type="term" value="C:membrane"/>
    <property type="evidence" value="ECO:0007669"/>
    <property type="project" value="InterPro"/>
</dbReference>
<reference evidence="5 6" key="1">
    <citation type="submission" date="2019-01" db="EMBL/GenBank/DDBJ databases">
        <title>Bacillus sp. M5HDSG1-1, whole genome shotgun sequence.</title>
        <authorList>
            <person name="Tuo L."/>
        </authorList>
    </citation>
    <scope>NUCLEOTIDE SEQUENCE [LARGE SCALE GENOMIC DNA]</scope>
    <source>
        <strain evidence="5 6">M5HDSG1-1</strain>
    </source>
</reference>
<feature type="domain" description="EamA" evidence="4">
    <location>
        <begin position="144"/>
        <end position="278"/>
    </location>
</feature>
<dbReference type="InterPro" id="IPR037185">
    <property type="entry name" value="EmrE-like"/>
</dbReference>
<feature type="transmembrane region" description="Helical" evidence="3">
    <location>
        <begin position="117"/>
        <end position="135"/>
    </location>
</feature>
<feature type="transmembrane region" description="Helical" evidence="3">
    <location>
        <begin position="7"/>
        <end position="26"/>
    </location>
</feature>
<keyword evidence="3" id="KW-1133">Transmembrane helix</keyword>
<dbReference type="RefSeq" id="WP_127741002.1">
    <property type="nucleotide sequence ID" value="NZ_RZTZ01000013.1"/>
</dbReference>
<dbReference type="SUPFAM" id="SSF103481">
    <property type="entry name" value="Multidrug resistance efflux transporter EmrE"/>
    <property type="match status" value="2"/>
</dbReference>
<dbReference type="AlphaFoldDB" id="A0A3S2X638"/>
<dbReference type="InterPro" id="IPR000620">
    <property type="entry name" value="EamA_dom"/>
</dbReference>
<comment type="caution">
    <text evidence="5">The sequence shown here is derived from an EMBL/GenBank/DDBJ whole genome shotgun (WGS) entry which is preliminary data.</text>
</comment>
<feature type="transmembrane region" description="Helical" evidence="3">
    <location>
        <begin position="141"/>
        <end position="163"/>
    </location>
</feature>
<name>A0A3S2X638_9BACI</name>
<accession>A0A3S2X638</accession>
<dbReference type="PANTHER" id="PTHR22911:SF137">
    <property type="entry name" value="SOLUTE CARRIER FAMILY 35 MEMBER G2-RELATED"/>
    <property type="match status" value="1"/>
</dbReference>
<feature type="transmembrane region" description="Helical" evidence="3">
    <location>
        <begin position="175"/>
        <end position="194"/>
    </location>
</feature>
<feature type="transmembrane region" description="Helical" evidence="3">
    <location>
        <begin position="65"/>
        <end position="83"/>
    </location>
</feature>
<feature type="transmembrane region" description="Helical" evidence="3">
    <location>
        <begin position="237"/>
        <end position="255"/>
    </location>
</feature>
<feature type="transmembrane region" description="Helical" evidence="3">
    <location>
        <begin position="32"/>
        <end position="53"/>
    </location>
</feature>
<proteinExistence type="inferred from homology"/>
<comment type="subcellular location">
    <subcellularLocation>
        <location evidence="1">Endomembrane system</location>
        <topology evidence="1">Multi-pass membrane protein</topology>
    </subcellularLocation>
</comment>
<evidence type="ECO:0000256" key="3">
    <source>
        <dbReference type="SAM" id="Phobius"/>
    </source>
</evidence>
<keyword evidence="6" id="KW-1185">Reference proteome</keyword>
<evidence type="ECO:0000313" key="6">
    <source>
        <dbReference type="Proteomes" id="UP000288024"/>
    </source>
</evidence>
<organism evidence="5 6">
    <name type="scientific">Niallia taxi</name>
    <dbReference type="NCBI Taxonomy" id="2499688"/>
    <lineage>
        <taxon>Bacteria</taxon>
        <taxon>Bacillati</taxon>
        <taxon>Bacillota</taxon>
        <taxon>Bacilli</taxon>
        <taxon>Bacillales</taxon>
        <taxon>Bacillaceae</taxon>
        <taxon>Niallia</taxon>
    </lineage>
</organism>
<dbReference type="PANTHER" id="PTHR22911">
    <property type="entry name" value="ACYL-MALONYL CONDENSING ENZYME-RELATED"/>
    <property type="match status" value="1"/>
</dbReference>
<dbReference type="EMBL" id="RZTZ01000013">
    <property type="protein sequence ID" value="RVT58287.1"/>
    <property type="molecule type" value="Genomic_DNA"/>
</dbReference>
<dbReference type="Pfam" id="PF00892">
    <property type="entry name" value="EamA"/>
    <property type="match status" value="2"/>
</dbReference>
<feature type="transmembrane region" description="Helical" evidence="3">
    <location>
        <begin position="206"/>
        <end position="225"/>
    </location>
</feature>
<protein>
    <submittedName>
        <fullName evidence="5">DMT family transporter</fullName>
    </submittedName>
</protein>
<gene>
    <name evidence="5" type="ORF">EM808_22490</name>
</gene>
<evidence type="ECO:0000259" key="4">
    <source>
        <dbReference type="Pfam" id="PF00892"/>
    </source>
</evidence>
<comment type="similarity">
    <text evidence="2">Belongs to the EamA transporter family.</text>
</comment>
<feature type="transmembrane region" description="Helical" evidence="3">
    <location>
        <begin position="89"/>
        <end position="110"/>
    </location>
</feature>